<dbReference type="RefSeq" id="WP_025069851.1">
    <property type="nucleotide sequence ID" value="NZ_FUXK01000003.1"/>
</dbReference>
<dbReference type="InterPro" id="IPR032312">
    <property type="entry name" value="LacZ_4"/>
</dbReference>
<name>A0A1T4LCU1_9BACT</name>
<feature type="chain" id="PRO_5010532535" description="Beta-galactosidase" evidence="11">
    <location>
        <begin position="21"/>
        <end position="1064"/>
    </location>
</feature>
<feature type="signal peptide" evidence="11">
    <location>
        <begin position="1"/>
        <end position="20"/>
    </location>
</feature>
<dbReference type="EMBL" id="FUXK01000003">
    <property type="protein sequence ID" value="SJZ52510.1"/>
    <property type="molecule type" value="Genomic_DNA"/>
</dbReference>
<keyword evidence="8 10" id="KW-0326">Glycosidase</keyword>
<dbReference type="InterPro" id="IPR011013">
    <property type="entry name" value="Gal_mutarotase_sf_dom"/>
</dbReference>
<evidence type="ECO:0000256" key="9">
    <source>
        <dbReference type="ARBA" id="ARBA00032230"/>
    </source>
</evidence>
<evidence type="ECO:0000256" key="10">
    <source>
        <dbReference type="RuleBase" id="RU361154"/>
    </source>
</evidence>
<comment type="catalytic activity">
    <reaction evidence="1 10">
        <text>Hydrolysis of terminal non-reducing beta-D-galactose residues in beta-D-galactosides.</text>
        <dbReference type="EC" id="3.2.1.23"/>
    </reaction>
</comment>
<dbReference type="GO" id="GO:0004565">
    <property type="term" value="F:beta-galactosidase activity"/>
    <property type="evidence" value="ECO:0007669"/>
    <property type="project" value="UniProtKB-EC"/>
</dbReference>
<evidence type="ECO:0000256" key="1">
    <source>
        <dbReference type="ARBA" id="ARBA00001412"/>
    </source>
</evidence>
<keyword evidence="6 10" id="KW-0378">Hydrolase</keyword>
<proteinExistence type="inferred from homology"/>
<dbReference type="Pfam" id="PF00703">
    <property type="entry name" value="Glyco_hydro_2"/>
    <property type="match status" value="1"/>
</dbReference>
<organism evidence="13 14">
    <name type="scientific">Segatella oulorum</name>
    <dbReference type="NCBI Taxonomy" id="28136"/>
    <lineage>
        <taxon>Bacteria</taxon>
        <taxon>Pseudomonadati</taxon>
        <taxon>Bacteroidota</taxon>
        <taxon>Bacteroidia</taxon>
        <taxon>Bacteroidales</taxon>
        <taxon>Prevotellaceae</taxon>
        <taxon>Segatella</taxon>
    </lineage>
</organism>
<dbReference type="Pfam" id="PF02837">
    <property type="entry name" value="Glyco_hydro_2_N"/>
    <property type="match status" value="1"/>
</dbReference>
<dbReference type="InterPro" id="IPR008979">
    <property type="entry name" value="Galactose-bd-like_sf"/>
</dbReference>
<evidence type="ECO:0000256" key="6">
    <source>
        <dbReference type="ARBA" id="ARBA00022801"/>
    </source>
</evidence>
<dbReference type="PANTHER" id="PTHR46323">
    <property type="entry name" value="BETA-GALACTOSIDASE"/>
    <property type="match status" value="1"/>
</dbReference>
<evidence type="ECO:0000256" key="8">
    <source>
        <dbReference type="ARBA" id="ARBA00023295"/>
    </source>
</evidence>
<reference evidence="13 14" key="1">
    <citation type="submission" date="2017-02" db="EMBL/GenBank/DDBJ databases">
        <authorList>
            <person name="Peterson S.W."/>
        </authorList>
    </citation>
    <scope>NUCLEOTIDE SEQUENCE [LARGE SCALE GENOMIC DNA]</scope>
    <source>
        <strain evidence="13 14">ATCC 43324</strain>
    </source>
</reference>
<dbReference type="SMART" id="SM01038">
    <property type="entry name" value="Bgal_small_N"/>
    <property type="match status" value="1"/>
</dbReference>
<dbReference type="Gene3D" id="3.20.20.80">
    <property type="entry name" value="Glycosidases"/>
    <property type="match status" value="1"/>
</dbReference>
<keyword evidence="11" id="KW-0732">Signal</keyword>
<dbReference type="Pfam" id="PF02836">
    <property type="entry name" value="Glyco_hydro_2_C"/>
    <property type="match status" value="1"/>
</dbReference>
<dbReference type="InterPro" id="IPR006102">
    <property type="entry name" value="Ig-like_GH2"/>
</dbReference>
<dbReference type="GO" id="GO:0009341">
    <property type="term" value="C:beta-galactosidase complex"/>
    <property type="evidence" value="ECO:0007669"/>
    <property type="project" value="InterPro"/>
</dbReference>
<dbReference type="InterPro" id="IPR013783">
    <property type="entry name" value="Ig-like_fold"/>
</dbReference>
<evidence type="ECO:0000256" key="4">
    <source>
        <dbReference type="ARBA" id="ARBA00011245"/>
    </source>
</evidence>
<dbReference type="GO" id="GO:0005990">
    <property type="term" value="P:lactose catabolic process"/>
    <property type="evidence" value="ECO:0007669"/>
    <property type="project" value="TreeGrafter"/>
</dbReference>
<dbReference type="STRING" id="28136.SAMN02745202_00385"/>
<protein>
    <recommendedName>
        <fullName evidence="5 10">Beta-galactosidase</fullName>
        <ecNumber evidence="5 10">3.2.1.23</ecNumber>
    </recommendedName>
    <alternativeName>
        <fullName evidence="9 10">Lactase</fullName>
    </alternativeName>
</protein>
<dbReference type="InterPro" id="IPR006104">
    <property type="entry name" value="Glyco_hydro_2_N"/>
</dbReference>
<evidence type="ECO:0000256" key="11">
    <source>
        <dbReference type="SAM" id="SignalP"/>
    </source>
</evidence>
<sequence length="1064" mass="122166">MQKYLFAILLGSASVSTALAQQPTFTEWHDLKVNDINRFTPHTHFFAFESEQKALQNQKQQSANYLSLEGKWKFNWVKDANQRPTNFFSPTFNDAAWGNMMVPGCWELNGYGEPIYLNVGFPWRGHFKDNPPEVPEVNNHVGSYRRTFTLPAAWNGRQVIAHFGSVTSNMYLWVNGSFVGYTEDSKVAAEFDLTKYLKPGENLIAFQTFRWCDGTYSEDQDFWRLSGVARECYLYSRDKNVHVEDIRITPDLINNYQDGDAVVAMTVKGNPIIDFELLNAEGIRLVKSESNFNKRTQGNAHFVLRNVKKWTAETPYLYTLVATVKDQKRQVKEVITQKIGFRKVEIKGRQLLVNGQPVLIKGANRHEMDPDGGYVVTLERMIQDIKIMKKLNINAVRTCHYPDDPRWYELCDEYGLYVVSEANQESHGFQYGPDSKLLNPLFALPIMQRNQHNVRMHFNHPSIIIWSLGNESKNCDHFVKAYQWVKQFDPSRPVQYEQALWGGGKATDIMCPMYYPVEKCEQYAKDPKSDMPLIPCEYNHTMGNSSGNFAEYWQLVRKYPIYQGGFIWDFVDQGLHKHPQFKAERTLADYEQKAASLMPGTGQQEEYCYGGDYNNYDPSDNNFNCNGIIGPDRQYNPHAYEVAYQHQNIWTTPIDLEHGKLQIKNEYFFRDLSNYRLVWATLDADGNECKQGVVENLDVLPQQTAEIQLPIDAQRDHFAYLNVDYQLKTAEPLLEKGLSMAHQQFELPHHYTPSTLTNAEGIKYKLQRTPSQIVLQGGNVRVAFDAQTGWMTQYVVDGTNFIGEQGALKPNFWRAVTDNDMGFGAPQKMAAWHHPELKLESITPGIVKGKDTKEGAIVMASYNMPAVKAKLSLTYRLQKDGTIVVNMAMKTDPTAKVSDMLRFGMVLQMPYEMGNIQYFGRGPIENYSDRKQSELIGIYSQTADNQFFPYIRPQETGSKQDVQWWDQTNANGVGLRFIPHTTSFGMSALHYAIDDLDEGLEKHQRHSYQVKKSPYTNVCIDYRQAGLGGTNSWGLLPLEPYRIHYGDMEYEFSMSPIHKLVAME</sequence>
<dbReference type="AlphaFoldDB" id="A0A1T4LCU1"/>
<evidence type="ECO:0000256" key="2">
    <source>
        <dbReference type="ARBA" id="ARBA00001913"/>
    </source>
</evidence>
<dbReference type="InterPro" id="IPR017853">
    <property type="entry name" value="GH"/>
</dbReference>
<dbReference type="EC" id="3.2.1.23" evidence="5 10"/>
<dbReference type="Gene3D" id="2.60.40.10">
    <property type="entry name" value="Immunoglobulins"/>
    <property type="match status" value="2"/>
</dbReference>
<dbReference type="SUPFAM" id="SSF49785">
    <property type="entry name" value="Galactose-binding domain-like"/>
    <property type="match status" value="1"/>
</dbReference>
<feature type="domain" description="Beta galactosidase small chain/" evidence="12">
    <location>
        <begin position="774"/>
        <end position="1055"/>
    </location>
</feature>
<comment type="similarity">
    <text evidence="3 10">Belongs to the glycosyl hydrolase 2 family.</text>
</comment>
<dbReference type="InterPro" id="IPR006103">
    <property type="entry name" value="Glyco_hydro_2_cat"/>
</dbReference>
<evidence type="ECO:0000256" key="3">
    <source>
        <dbReference type="ARBA" id="ARBA00007401"/>
    </source>
</evidence>
<dbReference type="Gene3D" id="2.60.120.260">
    <property type="entry name" value="Galactose-binding domain-like"/>
    <property type="match status" value="1"/>
</dbReference>
<dbReference type="InterPro" id="IPR014718">
    <property type="entry name" value="GH-type_carb-bd"/>
</dbReference>
<dbReference type="InterPro" id="IPR006101">
    <property type="entry name" value="Glyco_hydro_2"/>
</dbReference>
<dbReference type="SUPFAM" id="SSF74650">
    <property type="entry name" value="Galactose mutarotase-like"/>
    <property type="match status" value="1"/>
</dbReference>
<dbReference type="InterPro" id="IPR036156">
    <property type="entry name" value="Beta-gal/glucu_dom_sf"/>
</dbReference>
<dbReference type="Proteomes" id="UP000190065">
    <property type="component" value="Unassembled WGS sequence"/>
</dbReference>
<evidence type="ECO:0000259" key="12">
    <source>
        <dbReference type="SMART" id="SM01038"/>
    </source>
</evidence>
<evidence type="ECO:0000313" key="13">
    <source>
        <dbReference type="EMBL" id="SJZ52510.1"/>
    </source>
</evidence>
<dbReference type="InterPro" id="IPR050347">
    <property type="entry name" value="Bact_Beta-galactosidase"/>
</dbReference>
<dbReference type="PROSITE" id="PS00719">
    <property type="entry name" value="GLYCOSYL_HYDROL_F2_1"/>
    <property type="match status" value="1"/>
</dbReference>
<evidence type="ECO:0000256" key="7">
    <source>
        <dbReference type="ARBA" id="ARBA00022837"/>
    </source>
</evidence>
<comment type="cofactor">
    <cofactor evidence="2">
        <name>Ca(2+)</name>
        <dbReference type="ChEBI" id="CHEBI:29108"/>
    </cofactor>
</comment>
<dbReference type="Pfam" id="PF02929">
    <property type="entry name" value="Bgal_small_N"/>
    <property type="match status" value="1"/>
</dbReference>
<dbReference type="SUPFAM" id="SSF49303">
    <property type="entry name" value="beta-Galactosidase/glucuronidase domain"/>
    <property type="match status" value="2"/>
</dbReference>
<dbReference type="InterPro" id="IPR004199">
    <property type="entry name" value="B-gal_small/dom_5"/>
</dbReference>
<dbReference type="Pfam" id="PF16353">
    <property type="entry name" value="LacZ_4"/>
    <property type="match status" value="1"/>
</dbReference>
<dbReference type="Gene3D" id="2.70.98.10">
    <property type="match status" value="1"/>
</dbReference>
<dbReference type="eggNOG" id="COG3250">
    <property type="taxonomic scope" value="Bacteria"/>
</dbReference>
<evidence type="ECO:0000256" key="5">
    <source>
        <dbReference type="ARBA" id="ARBA00012756"/>
    </source>
</evidence>
<accession>A0A1T4LCU1</accession>
<dbReference type="InterPro" id="IPR023230">
    <property type="entry name" value="Glyco_hydro_2_CS"/>
</dbReference>
<dbReference type="PRINTS" id="PR00132">
    <property type="entry name" value="GLHYDRLASE2"/>
</dbReference>
<gene>
    <name evidence="13" type="ORF">SAMN02745202_00385</name>
</gene>
<keyword evidence="7" id="KW-0106">Calcium</keyword>
<comment type="subunit">
    <text evidence="4">Monomer.</text>
</comment>
<dbReference type="SUPFAM" id="SSF51445">
    <property type="entry name" value="(Trans)glycosidases"/>
    <property type="match status" value="1"/>
</dbReference>
<dbReference type="GO" id="GO:0030246">
    <property type="term" value="F:carbohydrate binding"/>
    <property type="evidence" value="ECO:0007669"/>
    <property type="project" value="InterPro"/>
</dbReference>
<dbReference type="PANTHER" id="PTHR46323:SF2">
    <property type="entry name" value="BETA-GALACTOSIDASE"/>
    <property type="match status" value="1"/>
</dbReference>
<evidence type="ECO:0000313" key="14">
    <source>
        <dbReference type="Proteomes" id="UP000190065"/>
    </source>
</evidence>